<name>A0ABD0L039_9CAEN</name>
<comment type="caution">
    <text evidence="1">The sequence shown here is derived from an EMBL/GenBank/DDBJ whole genome shotgun (WGS) entry which is preliminary data.</text>
</comment>
<feature type="non-terminal residue" evidence="1">
    <location>
        <position position="88"/>
    </location>
</feature>
<reference evidence="1 2" key="1">
    <citation type="journal article" date="2023" name="Sci. Data">
        <title>Genome assembly of the Korean intertidal mud-creeper Batillaria attramentaria.</title>
        <authorList>
            <person name="Patra A.K."/>
            <person name="Ho P.T."/>
            <person name="Jun S."/>
            <person name="Lee S.J."/>
            <person name="Kim Y."/>
            <person name="Won Y.J."/>
        </authorList>
    </citation>
    <scope>NUCLEOTIDE SEQUENCE [LARGE SCALE GENOMIC DNA]</scope>
    <source>
        <strain evidence="1">Wonlab-2016</strain>
    </source>
</reference>
<feature type="non-terminal residue" evidence="1">
    <location>
        <position position="1"/>
    </location>
</feature>
<dbReference type="AlphaFoldDB" id="A0ABD0L039"/>
<accession>A0ABD0L039</accession>
<keyword evidence="2" id="KW-1185">Reference proteome</keyword>
<dbReference type="Proteomes" id="UP001519460">
    <property type="component" value="Unassembled WGS sequence"/>
</dbReference>
<evidence type="ECO:0000313" key="2">
    <source>
        <dbReference type="Proteomes" id="UP001519460"/>
    </source>
</evidence>
<sequence>TSLSDGTTLKRLEALLKAKQNAAIETLSLHVAARRAIKRRSYKFITKFSVRGAKREAYTVRDYSTGSPPLYTALLQAGRSGVWRPYKV</sequence>
<proteinExistence type="predicted"/>
<evidence type="ECO:0000313" key="1">
    <source>
        <dbReference type="EMBL" id="KAK7492854.1"/>
    </source>
</evidence>
<gene>
    <name evidence="1" type="ORF">BaRGS_00015801</name>
</gene>
<dbReference type="EMBL" id="JACVVK020000098">
    <property type="protein sequence ID" value="KAK7492854.1"/>
    <property type="molecule type" value="Genomic_DNA"/>
</dbReference>
<organism evidence="1 2">
    <name type="scientific">Batillaria attramentaria</name>
    <dbReference type="NCBI Taxonomy" id="370345"/>
    <lineage>
        <taxon>Eukaryota</taxon>
        <taxon>Metazoa</taxon>
        <taxon>Spiralia</taxon>
        <taxon>Lophotrochozoa</taxon>
        <taxon>Mollusca</taxon>
        <taxon>Gastropoda</taxon>
        <taxon>Caenogastropoda</taxon>
        <taxon>Sorbeoconcha</taxon>
        <taxon>Cerithioidea</taxon>
        <taxon>Batillariidae</taxon>
        <taxon>Batillaria</taxon>
    </lineage>
</organism>
<protein>
    <submittedName>
        <fullName evidence="1">Uncharacterized protein</fullName>
    </submittedName>
</protein>